<organism evidence="1 2">
    <name type="scientific">Gymnopus androsaceus JB14</name>
    <dbReference type="NCBI Taxonomy" id="1447944"/>
    <lineage>
        <taxon>Eukaryota</taxon>
        <taxon>Fungi</taxon>
        <taxon>Dikarya</taxon>
        <taxon>Basidiomycota</taxon>
        <taxon>Agaricomycotina</taxon>
        <taxon>Agaricomycetes</taxon>
        <taxon>Agaricomycetidae</taxon>
        <taxon>Agaricales</taxon>
        <taxon>Marasmiineae</taxon>
        <taxon>Omphalotaceae</taxon>
        <taxon>Gymnopus</taxon>
    </lineage>
</organism>
<sequence>ALHRYLFHLSSYNKIARAAPTWAQDFETNLYKLIITQSNKAFLLDVQADDLTEVDIAGLEAEAVAATAAVVPIPTPAPVPGATNAPVPVPAANSPAPVFPLPGSRAAAAAVESRKHV</sequence>
<protein>
    <submittedName>
        <fullName evidence="1">Uncharacterized protein</fullName>
    </submittedName>
</protein>
<feature type="non-terminal residue" evidence="1">
    <location>
        <position position="1"/>
    </location>
</feature>
<accession>A0A6A4GSM5</accession>
<dbReference type="OrthoDB" id="2790754at2759"/>
<dbReference type="AlphaFoldDB" id="A0A6A4GSM5"/>
<reference evidence="1" key="1">
    <citation type="journal article" date="2019" name="Environ. Microbiol.">
        <title>Fungal ecological strategies reflected in gene transcription - a case study of two litter decomposers.</title>
        <authorList>
            <person name="Barbi F."/>
            <person name="Kohler A."/>
            <person name="Barry K."/>
            <person name="Baskaran P."/>
            <person name="Daum C."/>
            <person name="Fauchery L."/>
            <person name="Ihrmark K."/>
            <person name="Kuo A."/>
            <person name="LaButti K."/>
            <person name="Lipzen A."/>
            <person name="Morin E."/>
            <person name="Grigoriev I.V."/>
            <person name="Henrissat B."/>
            <person name="Lindahl B."/>
            <person name="Martin F."/>
        </authorList>
    </citation>
    <scope>NUCLEOTIDE SEQUENCE</scope>
    <source>
        <strain evidence="1">JB14</strain>
    </source>
</reference>
<proteinExistence type="predicted"/>
<evidence type="ECO:0000313" key="1">
    <source>
        <dbReference type="EMBL" id="KAE9388167.1"/>
    </source>
</evidence>
<keyword evidence="2" id="KW-1185">Reference proteome</keyword>
<gene>
    <name evidence="1" type="ORF">BT96DRAFT_1074981</name>
</gene>
<name>A0A6A4GSM5_9AGAR</name>
<dbReference type="Proteomes" id="UP000799118">
    <property type="component" value="Unassembled WGS sequence"/>
</dbReference>
<dbReference type="EMBL" id="ML769758">
    <property type="protein sequence ID" value="KAE9388167.1"/>
    <property type="molecule type" value="Genomic_DNA"/>
</dbReference>
<evidence type="ECO:0000313" key="2">
    <source>
        <dbReference type="Proteomes" id="UP000799118"/>
    </source>
</evidence>